<sequence>MLLLAAKKPFDSIEVGNLKFVICVIDTESGTGNAEEMAAINEFNDELRSKSQLVMAEGIQSPSKSILIDNRAGMGLFQDGPLHQLVEYVSGFWIVEIQSLQEAREIAAQASLACNRRVELRPLF</sequence>
<gene>
    <name evidence="2" type="ORF">UFOPK2032_00588</name>
</gene>
<dbReference type="Pfam" id="PF03795">
    <property type="entry name" value="YCII"/>
    <property type="match status" value="1"/>
</dbReference>
<dbReference type="AlphaFoldDB" id="A0A6J6J2P4"/>
<dbReference type="SUPFAM" id="SSF54909">
    <property type="entry name" value="Dimeric alpha+beta barrel"/>
    <property type="match status" value="1"/>
</dbReference>
<dbReference type="InterPro" id="IPR005545">
    <property type="entry name" value="YCII"/>
</dbReference>
<proteinExistence type="predicted"/>
<name>A0A6J6J2P4_9ZZZZ</name>
<dbReference type="EMBL" id="CAEZVM010000016">
    <property type="protein sequence ID" value="CAB4630874.1"/>
    <property type="molecule type" value="Genomic_DNA"/>
</dbReference>
<accession>A0A6J6J2P4</accession>
<protein>
    <submittedName>
        <fullName evidence="2">Unannotated protein</fullName>
    </submittedName>
</protein>
<dbReference type="InterPro" id="IPR011008">
    <property type="entry name" value="Dimeric_a/b-barrel"/>
</dbReference>
<evidence type="ECO:0000259" key="1">
    <source>
        <dbReference type="Pfam" id="PF03795"/>
    </source>
</evidence>
<dbReference type="Gene3D" id="3.30.70.1060">
    <property type="entry name" value="Dimeric alpha+beta barrel"/>
    <property type="match status" value="1"/>
</dbReference>
<evidence type="ECO:0000313" key="2">
    <source>
        <dbReference type="EMBL" id="CAB4630874.1"/>
    </source>
</evidence>
<reference evidence="2" key="1">
    <citation type="submission" date="2020-05" db="EMBL/GenBank/DDBJ databases">
        <authorList>
            <person name="Chiriac C."/>
            <person name="Salcher M."/>
            <person name="Ghai R."/>
            <person name="Kavagutti S V."/>
        </authorList>
    </citation>
    <scope>NUCLEOTIDE SEQUENCE</scope>
</reference>
<organism evidence="2">
    <name type="scientific">freshwater metagenome</name>
    <dbReference type="NCBI Taxonomy" id="449393"/>
    <lineage>
        <taxon>unclassified sequences</taxon>
        <taxon>metagenomes</taxon>
        <taxon>ecological metagenomes</taxon>
    </lineage>
</organism>
<feature type="domain" description="YCII-related" evidence="1">
    <location>
        <begin position="20"/>
        <end position="115"/>
    </location>
</feature>